<evidence type="ECO:0000313" key="4">
    <source>
        <dbReference type="Proteomes" id="UP000313359"/>
    </source>
</evidence>
<dbReference type="EMBL" id="ML122301">
    <property type="protein sequence ID" value="RPD54819.1"/>
    <property type="molecule type" value="Genomic_DNA"/>
</dbReference>
<feature type="compositionally biased region" description="Low complexity" evidence="1">
    <location>
        <begin position="223"/>
        <end position="236"/>
    </location>
</feature>
<evidence type="ECO:0000313" key="3">
    <source>
        <dbReference type="EMBL" id="RPD54819.1"/>
    </source>
</evidence>
<feature type="region of interest" description="Disordered" evidence="1">
    <location>
        <begin position="221"/>
        <end position="243"/>
    </location>
</feature>
<name>A0A5C2RUZ5_9APHY</name>
<dbReference type="GO" id="GO:0005829">
    <property type="term" value="C:cytosol"/>
    <property type="evidence" value="ECO:0007669"/>
    <property type="project" value="TreeGrafter"/>
</dbReference>
<dbReference type="PANTHER" id="PTHR18063">
    <property type="entry name" value="NF-E2 INDUCIBLE PROTEIN"/>
    <property type="match status" value="1"/>
</dbReference>
<dbReference type="PANTHER" id="PTHR18063:SF6">
    <property type="entry name" value="UBIQUITIN CARBOXYL-TERMINAL HYDROLASE"/>
    <property type="match status" value="1"/>
</dbReference>
<gene>
    <name evidence="3" type="ORF">L227DRAFT_595818</name>
</gene>
<feature type="compositionally biased region" description="Basic and acidic residues" evidence="1">
    <location>
        <begin position="12"/>
        <end position="29"/>
    </location>
</feature>
<sequence>MASEATPQNIDVEDKHEPVPLQEASREAGSHSNEIQQEHSEETGADPGIQSSIEEVWYLKEITFRPDPQSPPKRFKIITQNFNGPCSFIAICNILILREKIQILPHERTSVSYDHLSQLVAEYLLLTCPDVDISAALSVMPATRKGLDLNPLFTGLSSFRPAGAGGELKLFEQAGIKLVHGWLVDPASPEYEVLSRTEDYDTSVNLLVEVDHLTKGHFVVADSEPSSSQGPSRRQSTYNLSPEEQKKVEDALVVRSFIENAPSQLTYYGLFHLASSLEPDTLAALFRNSHLSVLYKSPGDDGALYSLVTDQVFLHEASVVWERLEDIDGGWSTFVDSEFVRSSPAGGDYAGHTAESALAALEQQTGGLTLVDRADEELARQLQDEENARLHDHYARRDLERMERERAEQENERERRERGRRDERQRALDSAMRPKKKDCIIM</sequence>
<protein>
    <recommendedName>
        <fullName evidence="2">MINDY deubiquitinase domain-containing protein</fullName>
    </recommendedName>
</protein>
<evidence type="ECO:0000259" key="2">
    <source>
        <dbReference type="Pfam" id="PF04424"/>
    </source>
</evidence>
<dbReference type="AlphaFoldDB" id="A0A5C2RUZ5"/>
<dbReference type="Pfam" id="PF04424">
    <property type="entry name" value="MINDY_DUB"/>
    <property type="match status" value="1"/>
</dbReference>
<dbReference type="InterPro" id="IPR033979">
    <property type="entry name" value="MINDY_domain"/>
</dbReference>
<feature type="compositionally biased region" description="Basic and acidic residues" evidence="1">
    <location>
        <begin position="400"/>
        <end position="427"/>
    </location>
</feature>
<reference evidence="3" key="1">
    <citation type="journal article" date="2018" name="Genome Biol. Evol.">
        <title>Genomics and development of Lentinus tigrinus, a white-rot wood-decaying mushroom with dimorphic fruiting bodies.</title>
        <authorList>
            <person name="Wu B."/>
            <person name="Xu Z."/>
            <person name="Knudson A."/>
            <person name="Carlson A."/>
            <person name="Chen N."/>
            <person name="Kovaka S."/>
            <person name="LaButti K."/>
            <person name="Lipzen A."/>
            <person name="Pennachio C."/>
            <person name="Riley R."/>
            <person name="Schakwitz W."/>
            <person name="Umezawa K."/>
            <person name="Ohm R.A."/>
            <person name="Grigoriev I.V."/>
            <person name="Nagy L.G."/>
            <person name="Gibbons J."/>
            <person name="Hibbett D."/>
        </authorList>
    </citation>
    <scope>NUCLEOTIDE SEQUENCE [LARGE SCALE GENOMIC DNA]</scope>
    <source>
        <strain evidence="3">ALCF2SS1-6</strain>
    </source>
</reference>
<dbReference type="OrthoDB" id="10261212at2759"/>
<accession>A0A5C2RUZ5</accession>
<feature type="region of interest" description="Disordered" evidence="1">
    <location>
        <begin position="400"/>
        <end position="442"/>
    </location>
</feature>
<dbReference type="GO" id="GO:0071108">
    <property type="term" value="P:protein K48-linked deubiquitination"/>
    <property type="evidence" value="ECO:0007669"/>
    <property type="project" value="TreeGrafter"/>
</dbReference>
<feature type="region of interest" description="Disordered" evidence="1">
    <location>
        <begin position="1"/>
        <end position="47"/>
    </location>
</feature>
<keyword evidence="4" id="KW-1185">Reference proteome</keyword>
<dbReference type="Proteomes" id="UP000313359">
    <property type="component" value="Unassembled WGS sequence"/>
</dbReference>
<dbReference type="InterPro" id="IPR007518">
    <property type="entry name" value="MINDY"/>
</dbReference>
<evidence type="ECO:0000256" key="1">
    <source>
        <dbReference type="SAM" id="MobiDB-lite"/>
    </source>
</evidence>
<dbReference type="GO" id="GO:0071944">
    <property type="term" value="C:cell periphery"/>
    <property type="evidence" value="ECO:0007669"/>
    <property type="project" value="TreeGrafter"/>
</dbReference>
<dbReference type="GO" id="GO:0004843">
    <property type="term" value="F:cysteine-type deubiquitinase activity"/>
    <property type="evidence" value="ECO:0007669"/>
    <property type="project" value="InterPro"/>
</dbReference>
<dbReference type="STRING" id="1328759.A0A5C2RUZ5"/>
<dbReference type="GO" id="GO:1990380">
    <property type="term" value="F:K48-linked deubiquitinase activity"/>
    <property type="evidence" value="ECO:0007669"/>
    <property type="project" value="InterPro"/>
</dbReference>
<dbReference type="GO" id="GO:0016807">
    <property type="term" value="F:cysteine-type carboxypeptidase activity"/>
    <property type="evidence" value="ECO:0007669"/>
    <property type="project" value="TreeGrafter"/>
</dbReference>
<organism evidence="3 4">
    <name type="scientific">Lentinus tigrinus ALCF2SS1-6</name>
    <dbReference type="NCBI Taxonomy" id="1328759"/>
    <lineage>
        <taxon>Eukaryota</taxon>
        <taxon>Fungi</taxon>
        <taxon>Dikarya</taxon>
        <taxon>Basidiomycota</taxon>
        <taxon>Agaricomycotina</taxon>
        <taxon>Agaricomycetes</taxon>
        <taxon>Polyporales</taxon>
        <taxon>Polyporaceae</taxon>
        <taxon>Lentinus</taxon>
    </lineage>
</organism>
<feature type="domain" description="MINDY deubiquitinase" evidence="2">
    <location>
        <begin position="56"/>
        <end position="339"/>
    </location>
</feature>
<proteinExistence type="predicted"/>